<dbReference type="Proteomes" id="UP001176429">
    <property type="component" value="Unassembled WGS sequence"/>
</dbReference>
<comment type="caution">
    <text evidence="1">The sequence shown here is derived from an EMBL/GenBank/DDBJ whole genome shotgun (WGS) entry which is preliminary data.</text>
</comment>
<organism evidence="1 2">
    <name type="scientific">Hymenobacter aranciens</name>
    <dbReference type="NCBI Taxonomy" id="3063996"/>
    <lineage>
        <taxon>Bacteria</taxon>
        <taxon>Pseudomonadati</taxon>
        <taxon>Bacteroidota</taxon>
        <taxon>Cytophagia</taxon>
        <taxon>Cytophagales</taxon>
        <taxon>Hymenobacteraceae</taxon>
        <taxon>Hymenobacter</taxon>
    </lineage>
</organism>
<keyword evidence="2" id="KW-1185">Reference proteome</keyword>
<evidence type="ECO:0000313" key="1">
    <source>
        <dbReference type="EMBL" id="MDO7874597.1"/>
    </source>
</evidence>
<protein>
    <submittedName>
        <fullName evidence="1">Uncharacterized protein</fullName>
    </submittedName>
</protein>
<evidence type="ECO:0000313" key="2">
    <source>
        <dbReference type="Proteomes" id="UP001176429"/>
    </source>
</evidence>
<reference evidence="1" key="1">
    <citation type="submission" date="2023-07" db="EMBL/GenBank/DDBJ databases">
        <authorList>
            <person name="Kim M.K."/>
        </authorList>
    </citation>
    <scope>NUCLEOTIDE SEQUENCE</scope>
    <source>
        <strain evidence="1">ASUV-10-1</strain>
    </source>
</reference>
<proteinExistence type="predicted"/>
<dbReference type="RefSeq" id="WP_305005911.1">
    <property type="nucleotide sequence ID" value="NZ_JAUQSY010000004.1"/>
</dbReference>
<name>A0ABT9B8J6_9BACT</name>
<accession>A0ABT9B8J6</accession>
<dbReference type="EMBL" id="JAUQSY010000004">
    <property type="protein sequence ID" value="MDO7874597.1"/>
    <property type="molecule type" value="Genomic_DNA"/>
</dbReference>
<sequence length="51" mass="5404">MGYSSAGTNSLALNNVSGFSRWTLGNELLPLPVGLVVFHVERRGAGAPMRC</sequence>
<gene>
    <name evidence="1" type="ORF">Q5H93_07625</name>
</gene>